<dbReference type="AlphaFoldDB" id="A0A0A9GH57"/>
<reference evidence="1" key="1">
    <citation type="submission" date="2014-09" db="EMBL/GenBank/DDBJ databases">
        <authorList>
            <person name="Magalhaes I.L.F."/>
            <person name="Oliveira U."/>
            <person name="Santos F.R."/>
            <person name="Vidigal T.H.D.A."/>
            <person name="Brescovit A.D."/>
            <person name="Santos A.J."/>
        </authorList>
    </citation>
    <scope>NUCLEOTIDE SEQUENCE</scope>
    <source>
        <tissue evidence="1">Shoot tissue taken approximately 20 cm above the soil surface</tissue>
    </source>
</reference>
<name>A0A0A9GH57_ARUDO</name>
<dbReference type="EMBL" id="GBRH01174079">
    <property type="protein sequence ID" value="JAE23817.1"/>
    <property type="molecule type" value="Transcribed_RNA"/>
</dbReference>
<accession>A0A0A9GH57</accession>
<reference evidence="1" key="2">
    <citation type="journal article" date="2015" name="Data Brief">
        <title>Shoot transcriptome of the giant reed, Arundo donax.</title>
        <authorList>
            <person name="Barrero R.A."/>
            <person name="Guerrero F.D."/>
            <person name="Moolhuijzen P."/>
            <person name="Goolsby J.A."/>
            <person name="Tidwell J."/>
            <person name="Bellgard S.E."/>
            <person name="Bellgard M.I."/>
        </authorList>
    </citation>
    <scope>NUCLEOTIDE SEQUENCE</scope>
    <source>
        <tissue evidence="1">Shoot tissue taken approximately 20 cm above the soil surface</tissue>
    </source>
</reference>
<organism evidence="1">
    <name type="scientific">Arundo donax</name>
    <name type="common">Giant reed</name>
    <name type="synonym">Donax arundinaceus</name>
    <dbReference type="NCBI Taxonomy" id="35708"/>
    <lineage>
        <taxon>Eukaryota</taxon>
        <taxon>Viridiplantae</taxon>
        <taxon>Streptophyta</taxon>
        <taxon>Embryophyta</taxon>
        <taxon>Tracheophyta</taxon>
        <taxon>Spermatophyta</taxon>
        <taxon>Magnoliopsida</taxon>
        <taxon>Liliopsida</taxon>
        <taxon>Poales</taxon>
        <taxon>Poaceae</taxon>
        <taxon>PACMAD clade</taxon>
        <taxon>Arundinoideae</taxon>
        <taxon>Arundineae</taxon>
        <taxon>Arundo</taxon>
    </lineage>
</organism>
<proteinExistence type="predicted"/>
<evidence type="ECO:0000313" key="1">
    <source>
        <dbReference type="EMBL" id="JAE23817.1"/>
    </source>
</evidence>
<sequence>MVMFHAVVAFFLKGLRLQRFGKLFLKPYINLNPCE</sequence>
<protein>
    <submittedName>
        <fullName evidence="1">Uncharacterized protein</fullName>
    </submittedName>
</protein>